<name>A0ABT5KHQ4_9BURK</name>
<dbReference type="Proteomes" id="UP001221189">
    <property type="component" value="Unassembled WGS sequence"/>
</dbReference>
<protein>
    <submittedName>
        <fullName evidence="1">Uncharacterized protein</fullName>
    </submittedName>
</protein>
<sequence>MTSSESDHTLAFLAEHLDAGADAAQIARLFGRVCQEINLALVPIVGQRGVAALFARSLQLGAKAHPWMSDAGTPASTGSGPVPVNFDTASFCALTARQTRPEAAAAACLLLQTFYELLGKLVGRSLTDRLLRTPWLTFLSGSAAQDNTQ</sequence>
<dbReference type="EMBL" id="JAQQXT010000011">
    <property type="protein sequence ID" value="MDC8773391.1"/>
    <property type="molecule type" value="Genomic_DNA"/>
</dbReference>
<dbReference type="RefSeq" id="WP_273601520.1">
    <property type="nucleotide sequence ID" value="NZ_JAQQXT010000011.1"/>
</dbReference>
<reference evidence="1 2" key="1">
    <citation type="submission" date="2022-10" db="EMBL/GenBank/DDBJ databases">
        <title>Paucibacter sp. hw1 Genome sequencing.</title>
        <authorList>
            <person name="Park S."/>
        </authorList>
    </citation>
    <scope>NUCLEOTIDE SEQUENCE [LARGE SCALE GENOMIC DNA]</scope>
    <source>
        <strain evidence="2">hw1</strain>
    </source>
</reference>
<gene>
    <name evidence="1" type="ORF">PRZ03_17550</name>
</gene>
<proteinExistence type="predicted"/>
<evidence type="ECO:0000313" key="1">
    <source>
        <dbReference type="EMBL" id="MDC8773391.1"/>
    </source>
</evidence>
<evidence type="ECO:0000313" key="2">
    <source>
        <dbReference type="Proteomes" id="UP001221189"/>
    </source>
</evidence>
<comment type="caution">
    <text evidence="1">The sequence shown here is derived from an EMBL/GenBank/DDBJ whole genome shotgun (WGS) entry which is preliminary data.</text>
</comment>
<keyword evidence="2" id="KW-1185">Reference proteome</keyword>
<organism evidence="1 2">
    <name type="scientific">Roseateles albus</name>
    <dbReference type="NCBI Taxonomy" id="2987525"/>
    <lineage>
        <taxon>Bacteria</taxon>
        <taxon>Pseudomonadati</taxon>
        <taxon>Pseudomonadota</taxon>
        <taxon>Betaproteobacteria</taxon>
        <taxon>Burkholderiales</taxon>
        <taxon>Sphaerotilaceae</taxon>
        <taxon>Roseateles</taxon>
    </lineage>
</organism>
<accession>A0ABT5KHQ4</accession>